<dbReference type="PANTHER" id="PTHR22767:SF3">
    <property type="entry name" value="N-ALPHA-ACETYLTRANSFERASE 25, NATB AUXILIARY SUBUNIT"/>
    <property type="match status" value="1"/>
</dbReference>
<dbReference type="STRING" id="684364.F4NZ06"/>
<dbReference type="GO" id="GO:0005737">
    <property type="term" value="C:cytoplasm"/>
    <property type="evidence" value="ECO:0000318"/>
    <property type="project" value="GO_Central"/>
</dbReference>
<dbReference type="GO" id="GO:0010698">
    <property type="term" value="F:acetyltransferase activator activity"/>
    <property type="evidence" value="ECO:0000318"/>
    <property type="project" value="GO_Central"/>
</dbReference>
<dbReference type="OMA" id="WKRREHQ"/>
<dbReference type="InterPro" id="IPR011990">
    <property type="entry name" value="TPR-like_helical_dom_sf"/>
</dbReference>
<dbReference type="GO" id="GO:0007010">
    <property type="term" value="P:cytoskeleton organization"/>
    <property type="evidence" value="ECO:0000318"/>
    <property type="project" value="GO_Central"/>
</dbReference>
<dbReference type="RefSeq" id="XP_006677416.1">
    <property type="nucleotide sequence ID" value="XM_006677353.1"/>
</dbReference>
<dbReference type="Gene3D" id="1.25.40.1040">
    <property type="match status" value="1"/>
</dbReference>
<dbReference type="InParanoid" id="F4NZ06"/>
<dbReference type="OrthoDB" id="1874341at2759"/>
<dbReference type="AlphaFoldDB" id="F4NZ06"/>
<keyword evidence="3" id="KW-1185">Reference proteome</keyword>
<dbReference type="InterPro" id="IPR019183">
    <property type="entry name" value="NAA25_NatB_aux_su"/>
</dbReference>
<dbReference type="GeneID" id="18240498"/>
<evidence type="ECO:0000313" key="2">
    <source>
        <dbReference type="EMBL" id="EGF81799.1"/>
    </source>
</evidence>
<dbReference type="PANTHER" id="PTHR22767">
    <property type="entry name" value="N-TERMINAL ACETYLTRANSFERASE-RELATED"/>
    <property type="match status" value="1"/>
</dbReference>
<protein>
    <submittedName>
        <fullName evidence="2">Uncharacterized protein</fullName>
    </submittedName>
</protein>
<reference evidence="2 3" key="1">
    <citation type="submission" date="2009-12" db="EMBL/GenBank/DDBJ databases">
        <title>The draft genome of Batrachochytrium dendrobatidis.</title>
        <authorList>
            <consortium name="US DOE Joint Genome Institute (JGI-PGF)"/>
            <person name="Kuo A."/>
            <person name="Salamov A."/>
            <person name="Schmutz J."/>
            <person name="Lucas S."/>
            <person name="Pitluck S."/>
            <person name="Rosenblum E."/>
            <person name="Stajich J."/>
            <person name="Eisen M."/>
            <person name="Grigoriev I.V."/>
        </authorList>
    </citation>
    <scope>NUCLEOTIDE SEQUENCE [LARGE SCALE GENOMIC DNA]</scope>
    <source>
        <strain evidence="3">JAM81 / FGSC 10211</strain>
    </source>
</reference>
<sequence length="878" mass="100749">MSDYSLQRKLEPIYDVLDNQNFKTAIQLCNKALRKSGPTNAIQALKAFALSRSGCDDEALDLCNKIMALKPTDAPTVQALMLTFKFLNKNDRLVVLYEQAFAALPNNEEWANHWFMALVRINDLKGYQQAAMKLHKTFQEVKYYFWAVMSIYLQSKIPDCPNKSLLLSLAQKMMEKAEKNEWISTPETLHLYMMILEEQSKYTDMEKLVSGKLGGLLRIESERDRVLLESLVKRNDHILAIEVSLRLLTSNIDDWFSYVTLSDSLLELKDDSSRISKVWATIATLQERALNERQPCRGPFLAELLLISKNLNRSTDPSISQSLLMYLKRFGKAQSCFDDMKPYLNHCTDEELRTVVDAILSTETTSPEEDTPKSIKIDALRRDINARKIIRFASNTVLLPADRDAQLTQLIKCYHDSIPLGAEMDVRELQPGDEYLVISTEYILELYSIDRDEKILVNAIGLLEFALEKSKYNHQFKLLLIRMYFEIGVYQRAIDLSAMMDIKQIQTDTLSYIFTDDLEIYGSYNQSINQFLLGSMVYTRNEKELPESIIQAFKYASFSKIPEFMLFQEKLSKSIQRIHFQHQIIRSEIISKTSNMSELKEFLLNINPNTLAFEDDKVQHYYDNRDFTVLSEIGGFKKSLASKIMATDFPRTSSPWRKMRSLVVLLLQNMVSNKYSSAEVATMENQLEVVVATLPDHEAIPAKVILHLSRLSSGRLVDQSEEKGWKEVIDLYTSLTSIILDSNQFGLSRCFAENMTGVIEASTYIYVALLFSSSNLQSSKMTNRFKTKNDTIASAYAKFIQETKAVHSTIKTRLNQIAQMDSKQIQAHFEIGQSGIKTDLIFLTDTQAVNNMTEFIQRGWTLSFKGYQQSLEHLTTMQ</sequence>
<name>F4NZ06_BATDJ</name>
<dbReference type="EMBL" id="GL882881">
    <property type="protein sequence ID" value="EGF81799.1"/>
    <property type="molecule type" value="Genomic_DNA"/>
</dbReference>
<organism evidence="2 3">
    <name type="scientific">Batrachochytrium dendrobatidis (strain JAM81 / FGSC 10211)</name>
    <name type="common">Frog chytrid fungus</name>
    <dbReference type="NCBI Taxonomy" id="684364"/>
    <lineage>
        <taxon>Eukaryota</taxon>
        <taxon>Fungi</taxon>
        <taxon>Fungi incertae sedis</taxon>
        <taxon>Chytridiomycota</taxon>
        <taxon>Chytridiomycota incertae sedis</taxon>
        <taxon>Chytridiomycetes</taxon>
        <taxon>Rhizophydiales</taxon>
        <taxon>Rhizophydiales incertae sedis</taxon>
        <taxon>Batrachochytrium</taxon>
    </lineage>
</organism>
<dbReference type="SUPFAM" id="SSF48452">
    <property type="entry name" value="TPR-like"/>
    <property type="match status" value="1"/>
</dbReference>
<comment type="similarity">
    <text evidence="1">Belongs to the MDM20/NAA25 family.</text>
</comment>
<accession>F4NZ06</accession>
<dbReference type="HOGENOM" id="CLU_008075_0_0_1"/>
<dbReference type="Proteomes" id="UP000007241">
    <property type="component" value="Unassembled WGS sequence"/>
</dbReference>
<dbReference type="GO" id="GO:0031416">
    <property type="term" value="C:NatB complex"/>
    <property type="evidence" value="ECO:0000318"/>
    <property type="project" value="GO_Central"/>
</dbReference>
<dbReference type="Pfam" id="PF09797">
    <property type="entry name" value="NatB_MDM20"/>
    <property type="match status" value="1"/>
</dbReference>
<evidence type="ECO:0000256" key="1">
    <source>
        <dbReference type="ARBA" id="ARBA00006298"/>
    </source>
</evidence>
<proteinExistence type="inferred from homology"/>
<gene>
    <name evidence="2" type="ORF">BATDEDRAFT_34589</name>
</gene>
<evidence type="ECO:0000313" key="3">
    <source>
        <dbReference type="Proteomes" id="UP000007241"/>
    </source>
</evidence>
<dbReference type="FunCoup" id="F4NZ06">
    <property type="interactions" value="617"/>
</dbReference>